<dbReference type="Proteomes" id="UP001189429">
    <property type="component" value="Unassembled WGS sequence"/>
</dbReference>
<accession>A0ABN9SDK2</accession>
<gene>
    <name evidence="1" type="ORF">PCOR1329_LOCUS27361</name>
</gene>
<organism evidence="1 2">
    <name type="scientific">Prorocentrum cordatum</name>
    <dbReference type="NCBI Taxonomy" id="2364126"/>
    <lineage>
        <taxon>Eukaryota</taxon>
        <taxon>Sar</taxon>
        <taxon>Alveolata</taxon>
        <taxon>Dinophyceae</taxon>
        <taxon>Prorocentrales</taxon>
        <taxon>Prorocentraceae</taxon>
        <taxon>Prorocentrum</taxon>
    </lineage>
</organism>
<feature type="non-terminal residue" evidence="1">
    <location>
        <position position="115"/>
    </location>
</feature>
<evidence type="ECO:0000313" key="1">
    <source>
        <dbReference type="EMBL" id="CAK0827974.1"/>
    </source>
</evidence>
<evidence type="ECO:0000313" key="2">
    <source>
        <dbReference type="Proteomes" id="UP001189429"/>
    </source>
</evidence>
<keyword evidence="2" id="KW-1185">Reference proteome</keyword>
<protein>
    <submittedName>
        <fullName evidence="1">Uncharacterized protein</fullName>
    </submittedName>
</protein>
<comment type="caution">
    <text evidence="1">The sequence shown here is derived from an EMBL/GenBank/DDBJ whole genome shotgun (WGS) entry which is preliminary data.</text>
</comment>
<proteinExistence type="predicted"/>
<sequence length="115" mass="11854">AADGAIAKLQAKLDEAHGLVSALEEDAEAFFLGGQGGRCDELRRRLRLIVPVLAAGLAGVRAPGTARAKRNLASHAFDVPVAVIEGASQTALNRLQREGLAAIETTAAPSALCND</sequence>
<name>A0ABN9SDK2_9DINO</name>
<dbReference type="EMBL" id="CAUYUJ010009897">
    <property type="protein sequence ID" value="CAK0827974.1"/>
    <property type="molecule type" value="Genomic_DNA"/>
</dbReference>
<reference evidence="1" key="1">
    <citation type="submission" date="2023-10" db="EMBL/GenBank/DDBJ databases">
        <authorList>
            <person name="Chen Y."/>
            <person name="Shah S."/>
            <person name="Dougan E. K."/>
            <person name="Thang M."/>
            <person name="Chan C."/>
        </authorList>
    </citation>
    <scope>NUCLEOTIDE SEQUENCE [LARGE SCALE GENOMIC DNA]</scope>
</reference>
<feature type="non-terminal residue" evidence="1">
    <location>
        <position position="1"/>
    </location>
</feature>